<keyword evidence="6" id="KW-0325">Glycoprotein</keyword>
<keyword evidence="2" id="KW-0479">Metal-binding</keyword>
<dbReference type="PROSITE" id="PS00080">
    <property type="entry name" value="MULTICOPPER_OXIDASE2"/>
    <property type="match status" value="1"/>
</dbReference>
<dbReference type="AlphaFoldDB" id="A0A4S8KY00"/>
<evidence type="ECO:0000259" key="10">
    <source>
        <dbReference type="Pfam" id="PF07732"/>
    </source>
</evidence>
<evidence type="ECO:0000256" key="1">
    <source>
        <dbReference type="ARBA" id="ARBA00010609"/>
    </source>
</evidence>
<evidence type="ECO:0000313" key="12">
    <source>
        <dbReference type="Proteomes" id="UP000297245"/>
    </source>
</evidence>
<evidence type="ECO:0000313" key="11">
    <source>
        <dbReference type="EMBL" id="THU80896.1"/>
    </source>
</evidence>
<protein>
    <submittedName>
        <fullName evidence="11">Cu-oxidase-domain-containing protein</fullName>
    </submittedName>
</protein>
<dbReference type="EMBL" id="ML179860">
    <property type="protein sequence ID" value="THU80896.1"/>
    <property type="molecule type" value="Genomic_DNA"/>
</dbReference>
<dbReference type="Pfam" id="PF07731">
    <property type="entry name" value="Cu-oxidase_2"/>
    <property type="match status" value="1"/>
</dbReference>
<dbReference type="GO" id="GO:0005507">
    <property type="term" value="F:copper ion binding"/>
    <property type="evidence" value="ECO:0007669"/>
    <property type="project" value="InterPro"/>
</dbReference>
<dbReference type="InterPro" id="IPR011706">
    <property type="entry name" value="Cu-oxidase_C"/>
</dbReference>
<keyword evidence="7" id="KW-0732">Signal</keyword>
<dbReference type="InterPro" id="IPR001117">
    <property type="entry name" value="Cu-oxidase_2nd"/>
</dbReference>
<sequence>MFQLSLASVALLALLHPTSGATLKSKRADVLPITLDITNENLAPDGFTRSTIVANGTYPGPPILATKGQTLVVTANNKLTDGSMRLSTSLDFDGIFFDTENLYNEGSPFVTTCPIGPGDSYTYEVPLGEQTGTYWYHSQLSVQYLDGLRGPLIVYDPEDPHAALYDVDDESTILQLGDWWHNSSVPLLQQFNNTGIIPVSDTGTINGVGRFNGGPEVPFPVITVEPGKRYRFRIINQSVRNVFTVGFDGHDMTIIAADGESTEPHVVSSIEMLAGQRYDVVVTADQEVGNYWFNAPYVGGSPARNPNQNATLSRAIIRYAGAAEEEPGAFTAPDDTAALVEAELRPLVAIPAPEPTANLSFVLEVVSGQALWHINGVQYIAPKTPTLLSVLEGASDETDFDENENTFVFPPGSVVQVEFPPSDDDDEHPFHLHGMNFWVIKSTSSNETNTENPIRRDTIGAGATGTIVRFVLDKPGPFFFHCHIFWHMQAGLGSVMLNDPEGTRALVNPSPEWEALCPAYNALPPEQQ</sequence>
<dbReference type="Pfam" id="PF07732">
    <property type="entry name" value="Cu-oxidase_3"/>
    <property type="match status" value="1"/>
</dbReference>
<feature type="domain" description="Plastocyanin-like" evidence="9">
    <location>
        <begin position="379"/>
        <end position="501"/>
    </location>
</feature>
<evidence type="ECO:0000256" key="6">
    <source>
        <dbReference type="ARBA" id="ARBA00023180"/>
    </source>
</evidence>
<name>A0A4S8KY00_DENBC</name>
<keyword evidence="12" id="KW-1185">Reference proteome</keyword>
<keyword evidence="5" id="KW-1015">Disulfide bond</keyword>
<dbReference type="InterPro" id="IPR011707">
    <property type="entry name" value="Cu-oxidase-like_N"/>
</dbReference>
<dbReference type="FunFam" id="2.60.40.420:FF:000045">
    <property type="entry name" value="Laccase 2"/>
    <property type="match status" value="1"/>
</dbReference>
<dbReference type="PANTHER" id="PTHR11709:SF511">
    <property type="entry name" value="LACCASE"/>
    <property type="match status" value="1"/>
</dbReference>
<dbReference type="Proteomes" id="UP000297245">
    <property type="component" value="Unassembled WGS sequence"/>
</dbReference>
<feature type="domain" description="Plastocyanin-like" evidence="10">
    <location>
        <begin position="37"/>
        <end position="158"/>
    </location>
</feature>
<keyword evidence="4" id="KW-0186">Copper</keyword>
<gene>
    <name evidence="11" type="ORF">K435DRAFT_873907</name>
</gene>
<dbReference type="OrthoDB" id="2121828at2759"/>
<dbReference type="SUPFAM" id="SSF49503">
    <property type="entry name" value="Cupredoxins"/>
    <property type="match status" value="3"/>
</dbReference>
<dbReference type="PROSITE" id="PS00079">
    <property type="entry name" value="MULTICOPPER_OXIDASE1"/>
    <property type="match status" value="2"/>
</dbReference>
<feature type="domain" description="Plastocyanin-like" evidence="8">
    <location>
        <begin position="170"/>
        <end position="322"/>
    </location>
</feature>
<evidence type="ECO:0000259" key="9">
    <source>
        <dbReference type="Pfam" id="PF07731"/>
    </source>
</evidence>
<dbReference type="CDD" id="cd13903">
    <property type="entry name" value="CuRO_3_Tv-LCC_like"/>
    <property type="match status" value="1"/>
</dbReference>
<evidence type="ECO:0000256" key="7">
    <source>
        <dbReference type="SAM" id="SignalP"/>
    </source>
</evidence>
<evidence type="ECO:0000256" key="4">
    <source>
        <dbReference type="ARBA" id="ARBA00023008"/>
    </source>
</evidence>
<dbReference type="Gene3D" id="2.60.40.420">
    <property type="entry name" value="Cupredoxins - blue copper proteins"/>
    <property type="match status" value="3"/>
</dbReference>
<dbReference type="GO" id="GO:0016491">
    <property type="term" value="F:oxidoreductase activity"/>
    <property type="evidence" value="ECO:0007669"/>
    <property type="project" value="UniProtKB-KW"/>
</dbReference>
<feature type="signal peptide" evidence="7">
    <location>
        <begin position="1"/>
        <end position="20"/>
    </location>
</feature>
<evidence type="ECO:0000256" key="3">
    <source>
        <dbReference type="ARBA" id="ARBA00023002"/>
    </source>
</evidence>
<dbReference type="InterPro" id="IPR002355">
    <property type="entry name" value="Cu_oxidase_Cu_BS"/>
</dbReference>
<dbReference type="InterPro" id="IPR045087">
    <property type="entry name" value="Cu-oxidase_fam"/>
</dbReference>
<proteinExistence type="inferred from homology"/>
<comment type="similarity">
    <text evidence="1">Belongs to the multicopper oxidase family.</text>
</comment>
<reference evidence="11 12" key="1">
    <citation type="journal article" date="2019" name="Nat. Ecol. Evol.">
        <title>Megaphylogeny resolves global patterns of mushroom evolution.</title>
        <authorList>
            <person name="Varga T."/>
            <person name="Krizsan K."/>
            <person name="Foldi C."/>
            <person name="Dima B."/>
            <person name="Sanchez-Garcia M."/>
            <person name="Sanchez-Ramirez S."/>
            <person name="Szollosi G.J."/>
            <person name="Szarkandi J.G."/>
            <person name="Papp V."/>
            <person name="Albert L."/>
            <person name="Andreopoulos W."/>
            <person name="Angelini C."/>
            <person name="Antonin V."/>
            <person name="Barry K.W."/>
            <person name="Bougher N.L."/>
            <person name="Buchanan P."/>
            <person name="Buyck B."/>
            <person name="Bense V."/>
            <person name="Catcheside P."/>
            <person name="Chovatia M."/>
            <person name="Cooper J."/>
            <person name="Damon W."/>
            <person name="Desjardin D."/>
            <person name="Finy P."/>
            <person name="Geml J."/>
            <person name="Haridas S."/>
            <person name="Hughes K."/>
            <person name="Justo A."/>
            <person name="Karasinski D."/>
            <person name="Kautmanova I."/>
            <person name="Kiss B."/>
            <person name="Kocsube S."/>
            <person name="Kotiranta H."/>
            <person name="LaButti K.M."/>
            <person name="Lechner B.E."/>
            <person name="Liimatainen K."/>
            <person name="Lipzen A."/>
            <person name="Lukacs Z."/>
            <person name="Mihaltcheva S."/>
            <person name="Morgado L.N."/>
            <person name="Niskanen T."/>
            <person name="Noordeloos M.E."/>
            <person name="Ohm R.A."/>
            <person name="Ortiz-Santana B."/>
            <person name="Ovrebo C."/>
            <person name="Racz N."/>
            <person name="Riley R."/>
            <person name="Savchenko A."/>
            <person name="Shiryaev A."/>
            <person name="Soop K."/>
            <person name="Spirin V."/>
            <person name="Szebenyi C."/>
            <person name="Tomsovsky M."/>
            <person name="Tulloss R.E."/>
            <person name="Uehling J."/>
            <person name="Grigoriev I.V."/>
            <person name="Vagvolgyi C."/>
            <person name="Papp T."/>
            <person name="Martin F.M."/>
            <person name="Miettinen O."/>
            <person name="Hibbett D.S."/>
            <person name="Nagy L.G."/>
        </authorList>
    </citation>
    <scope>NUCLEOTIDE SEQUENCE [LARGE SCALE GENOMIC DNA]</scope>
    <source>
        <strain evidence="11 12">CBS 962.96</strain>
    </source>
</reference>
<keyword evidence="3" id="KW-0560">Oxidoreductase</keyword>
<evidence type="ECO:0000256" key="2">
    <source>
        <dbReference type="ARBA" id="ARBA00022723"/>
    </source>
</evidence>
<evidence type="ECO:0000256" key="5">
    <source>
        <dbReference type="ARBA" id="ARBA00023157"/>
    </source>
</evidence>
<dbReference type="Pfam" id="PF00394">
    <property type="entry name" value="Cu-oxidase"/>
    <property type="match status" value="1"/>
</dbReference>
<dbReference type="InterPro" id="IPR033138">
    <property type="entry name" value="Cu_oxidase_CS"/>
</dbReference>
<feature type="chain" id="PRO_5020948728" evidence="7">
    <location>
        <begin position="21"/>
        <end position="528"/>
    </location>
</feature>
<accession>A0A4S8KY00</accession>
<organism evidence="11 12">
    <name type="scientific">Dendrothele bispora (strain CBS 962.96)</name>
    <dbReference type="NCBI Taxonomy" id="1314807"/>
    <lineage>
        <taxon>Eukaryota</taxon>
        <taxon>Fungi</taxon>
        <taxon>Dikarya</taxon>
        <taxon>Basidiomycota</taxon>
        <taxon>Agaricomycotina</taxon>
        <taxon>Agaricomycetes</taxon>
        <taxon>Agaricomycetidae</taxon>
        <taxon>Agaricales</taxon>
        <taxon>Agaricales incertae sedis</taxon>
        <taxon>Dendrothele</taxon>
    </lineage>
</organism>
<dbReference type="PANTHER" id="PTHR11709">
    <property type="entry name" value="MULTI-COPPER OXIDASE"/>
    <property type="match status" value="1"/>
</dbReference>
<dbReference type="InterPro" id="IPR008972">
    <property type="entry name" value="Cupredoxin"/>
</dbReference>
<evidence type="ECO:0000259" key="8">
    <source>
        <dbReference type="Pfam" id="PF00394"/>
    </source>
</evidence>